<name>L1J2M0_GUITC</name>
<evidence type="ECO:0000313" key="9">
    <source>
        <dbReference type="EnsemblProtists" id="EKX42379"/>
    </source>
</evidence>
<evidence type="ECO:0000256" key="5">
    <source>
        <dbReference type="ARBA" id="ARBA00022982"/>
    </source>
</evidence>
<sequence length="105" mass="11862">MPKAFDPIGAANFDFPIGSENDVLAPANIREKKAKDAWLKIMNARHLRHLLRECYRREGVNHKDNCKEFAQAYFEAIQQPMFTGGAGALKANAANRQKHQAESEH</sequence>
<dbReference type="EMBL" id="JH993017">
    <property type="protein sequence ID" value="EKX42379.1"/>
    <property type="molecule type" value="Genomic_DNA"/>
</dbReference>
<evidence type="ECO:0000256" key="1">
    <source>
        <dbReference type="ARBA" id="ARBA00004443"/>
    </source>
</evidence>
<evidence type="ECO:0000256" key="3">
    <source>
        <dbReference type="ARBA" id="ARBA00022660"/>
    </source>
</evidence>
<keyword evidence="6" id="KW-0496">Mitochondrion</keyword>
<dbReference type="EnsemblProtists" id="EKX42379">
    <property type="protein sequence ID" value="EKX42379"/>
    <property type="gene ID" value="GUITHDRAFT_153600"/>
</dbReference>
<evidence type="ECO:0000256" key="2">
    <source>
        <dbReference type="ARBA" id="ARBA00022448"/>
    </source>
</evidence>
<protein>
    <submittedName>
        <fullName evidence="8 9">Uncharacterized protein</fullName>
    </submittedName>
</protein>
<proteinExistence type="predicted"/>
<reference evidence="10" key="2">
    <citation type="submission" date="2012-11" db="EMBL/GenBank/DDBJ databases">
        <authorList>
            <person name="Kuo A."/>
            <person name="Curtis B.A."/>
            <person name="Tanifuji G."/>
            <person name="Burki F."/>
            <person name="Gruber A."/>
            <person name="Irimia M."/>
            <person name="Maruyama S."/>
            <person name="Arias M.C."/>
            <person name="Ball S.G."/>
            <person name="Gile G.H."/>
            <person name="Hirakawa Y."/>
            <person name="Hopkins J.F."/>
            <person name="Rensing S.A."/>
            <person name="Schmutz J."/>
            <person name="Symeonidi A."/>
            <person name="Elias M."/>
            <person name="Eveleigh R.J."/>
            <person name="Herman E.K."/>
            <person name="Klute M.J."/>
            <person name="Nakayama T."/>
            <person name="Obornik M."/>
            <person name="Reyes-Prieto A."/>
            <person name="Armbrust E.V."/>
            <person name="Aves S.J."/>
            <person name="Beiko R.G."/>
            <person name="Coutinho P."/>
            <person name="Dacks J.B."/>
            <person name="Durnford D.G."/>
            <person name="Fast N.M."/>
            <person name="Green B.R."/>
            <person name="Grisdale C."/>
            <person name="Hempe F."/>
            <person name="Henrissat B."/>
            <person name="Hoppner M.P."/>
            <person name="Ishida K.-I."/>
            <person name="Kim E."/>
            <person name="Koreny L."/>
            <person name="Kroth P.G."/>
            <person name="Liu Y."/>
            <person name="Malik S.-B."/>
            <person name="Maier U.G."/>
            <person name="McRose D."/>
            <person name="Mock T."/>
            <person name="Neilson J.A."/>
            <person name="Onodera N.T."/>
            <person name="Poole A.M."/>
            <person name="Pritham E.J."/>
            <person name="Richards T.A."/>
            <person name="Rocap G."/>
            <person name="Roy S.W."/>
            <person name="Sarai C."/>
            <person name="Schaack S."/>
            <person name="Shirato S."/>
            <person name="Slamovits C.H."/>
            <person name="Spencer D.F."/>
            <person name="Suzuki S."/>
            <person name="Worden A.Z."/>
            <person name="Zauner S."/>
            <person name="Barry K."/>
            <person name="Bell C."/>
            <person name="Bharti A.K."/>
            <person name="Crow J.A."/>
            <person name="Grimwood J."/>
            <person name="Kramer R."/>
            <person name="Lindquist E."/>
            <person name="Lucas S."/>
            <person name="Salamov A."/>
            <person name="McFadden G.I."/>
            <person name="Lane C.E."/>
            <person name="Keeling P.J."/>
            <person name="Gray M.W."/>
            <person name="Grigoriev I.V."/>
            <person name="Archibald J.M."/>
        </authorList>
    </citation>
    <scope>NUCLEOTIDE SEQUENCE</scope>
    <source>
        <strain evidence="10">CCMP2712</strain>
    </source>
</reference>
<dbReference type="GeneID" id="17299064"/>
<keyword evidence="10" id="KW-1185">Reference proteome</keyword>
<reference evidence="9" key="3">
    <citation type="submission" date="2016-03" db="UniProtKB">
        <authorList>
            <consortium name="EnsemblProtists"/>
        </authorList>
    </citation>
    <scope>IDENTIFICATION</scope>
</reference>
<organism evidence="8">
    <name type="scientific">Guillardia theta (strain CCMP2712)</name>
    <name type="common">Cryptophyte</name>
    <dbReference type="NCBI Taxonomy" id="905079"/>
    <lineage>
        <taxon>Eukaryota</taxon>
        <taxon>Cryptophyceae</taxon>
        <taxon>Pyrenomonadales</taxon>
        <taxon>Geminigeraceae</taxon>
        <taxon>Guillardia</taxon>
    </lineage>
</organism>
<gene>
    <name evidence="8" type="ORF">GUITHDRAFT_153600</name>
</gene>
<evidence type="ECO:0000313" key="10">
    <source>
        <dbReference type="Proteomes" id="UP000011087"/>
    </source>
</evidence>
<dbReference type="KEGG" id="gtt:GUITHDRAFT_153600"/>
<dbReference type="HOGENOM" id="CLU_2241768_0_0_1"/>
<reference evidence="8 10" key="1">
    <citation type="journal article" date="2012" name="Nature">
        <title>Algal genomes reveal evolutionary mosaicism and the fate of nucleomorphs.</title>
        <authorList>
            <consortium name="DOE Joint Genome Institute"/>
            <person name="Curtis B.A."/>
            <person name="Tanifuji G."/>
            <person name="Burki F."/>
            <person name="Gruber A."/>
            <person name="Irimia M."/>
            <person name="Maruyama S."/>
            <person name="Arias M.C."/>
            <person name="Ball S.G."/>
            <person name="Gile G.H."/>
            <person name="Hirakawa Y."/>
            <person name="Hopkins J.F."/>
            <person name="Kuo A."/>
            <person name="Rensing S.A."/>
            <person name="Schmutz J."/>
            <person name="Symeonidi A."/>
            <person name="Elias M."/>
            <person name="Eveleigh R.J."/>
            <person name="Herman E.K."/>
            <person name="Klute M.J."/>
            <person name="Nakayama T."/>
            <person name="Obornik M."/>
            <person name="Reyes-Prieto A."/>
            <person name="Armbrust E.V."/>
            <person name="Aves S.J."/>
            <person name="Beiko R.G."/>
            <person name="Coutinho P."/>
            <person name="Dacks J.B."/>
            <person name="Durnford D.G."/>
            <person name="Fast N.M."/>
            <person name="Green B.R."/>
            <person name="Grisdale C.J."/>
            <person name="Hempel F."/>
            <person name="Henrissat B."/>
            <person name="Hoppner M.P."/>
            <person name="Ishida K."/>
            <person name="Kim E."/>
            <person name="Koreny L."/>
            <person name="Kroth P.G."/>
            <person name="Liu Y."/>
            <person name="Malik S.B."/>
            <person name="Maier U.G."/>
            <person name="McRose D."/>
            <person name="Mock T."/>
            <person name="Neilson J.A."/>
            <person name="Onodera N.T."/>
            <person name="Poole A.M."/>
            <person name="Pritham E.J."/>
            <person name="Richards T.A."/>
            <person name="Rocap G."/>
            <person name="Roy S.W."/>
            <person name="Sarai C."/>
            <person name="Schaack S."/>
            <person name="Shirato S."/>
            <person name="Slamovits C.H."/>
            <person name="Spencer D.F."/>
            <person name="Suzuki S."/>
            <person name="Worden A.Z."/>
            <person name="Zauner S."/>
            <person name="Barry K."/>
            <person name="Bell C."/>
            <person name="Bharti A.K."/>
            <person name="Crow J.A."/>
            <person name="Grimwood J."/>
            <person name="Kramer R."/>
            <person name="Lindquist E."/>
            <person name="Lucas S."/>
            <person name="Salamov A."/>
            <person name="McFadden G.I."/>
            <person name="Lane C.E."/>
            <person name="Keeling P.J."/>
            <person name="Gray M.W."/>
            <person name="Grigoriev I.V."/>
            <person name="Archibald J.M."/>
        </authorList>
    </citation>
    <scope>NUCLEOTIDE SEQUENCE</scope>
    <source>
        <strain evidence="8 10">CCMP2712</strain>
    </source>
</reference>
<keyword evidence="2" id="KW-0813">Transport</keyword>
<dbReference type="Proteomes" id="UP000011087">
    <property type="component" value="Unassembled WGS sequence"/>
</dbReference>
<dbReference type="PANTHER" id="PTHR13094">
    <property type="entry name" value="NADH-UBIQUINONE OXIDOREDUCTASE PDSW SUBUNIT"/>
    <property type="match status" value="1"/>
</dbReference>
<dbReference type="RefSeq" id="XP_005829359.1">
    <property type="nucleotide sequence ID" value="XM_005829302.1"/>
</dbReference>
<evidence type="ECO:0000256" key="6">
    <source>
        <dbReference type="ARBA" id="ARBA00023128"/>
    </source>
</evidence>
<keyword evidence="4" id="KW-0999">Mitochondrion inner membrane</keyword>
<dbReference type="AlphaFoldDB" id="L1J2M0"/>
<dbReference type="PaxDb" id="55529-EKX42379"/>
<dbReference type="OrthoDB" id="10252718at2759"/>
<accession>L1J2M0</accession>
<comment type="subcellular location">
    <subcellularLocation>
        <location evidence="1">Mitochondrion inner membrane</location>
        <topology evidence="1">Peripheral membrane protein</topology>
        <orientation evidence="1">Matrix side</orientation>
    </subcellularLocation>
</comment>
<keyword evidence="3" id="KW-0679">Respiratory chain</keyword>
<dbReference type="InterPro" id="IPR039993">
    <property type="entry name" value="NDUFB10"/>
</dbReference>
<keyword evidence="7" id="KW-0472">Membrane</keyword>
<dbReference type="STRING" id="905079.L1J2M0"/>
<evidence type="ECO:0000313" key="8">
    <source>
        <dbReference type="EMBL" id="EKX42379.1"/>
    </source>
</evidence>
<dbReference type="PANTHER" id="PTHR13094:SF1">
    <property type="entry name" value="NADH DEHYDROGENASE [UBIQUINONE] 1 BETA SUBCOMPLEX SUBUNIT 10"/>
    <property type="match status" value="1"/>
</dbReference>
<evidence type="ECO:0000256" key="7">
    <source>
        <dbReference type="ARBA" id="ARBA00023136"/>
    </source>
</evidence>
<keyword evidence="5" id="KW-0249">Electron transport</keyword>
<dbReference type="GO" id="GO:0005743">
    <property type="term" value="C:mitochondrial inner membrane"/>
    <property type="evidence" value="ECO:0007669"/>
    <property type="project" value="UniProtKB-SubCell"/>
</dbReference>
<evidence type="ECO:0000256" key="4">
    <source>
        <dbReference type="ARBA" id="ARBA00022792"/>
    </source>
</evidence>